<gene>
    <name evidence="1" type="ORF">N7496_011450</name>
</gene>
<sequence length="376" mass="42482">MAERLLPKVPPPRGLEDLPPELLQNILIELDSYSIKSAVLSGAAFNRALKDREGYLSPRFIQRQIPADLMHAALAVYFTIGARKWPTKDIAQFPVNYFTLDESYFEGPLTLSLSQAVKMAELHKVVEFLGNKLASDALALMNFDHLRPVQPPTSTEFNRIYRALYRVEVHRNICPEGVVWPPNGAKFPSFSPWENEQVACVYQALRKIVYPAVEQLMGEGSPEPQERNMEQQTYANATNQIYLGLSHVKRHAEATAVLARNSLGLQRDIAKGGLFDYFLRYALQPWMRDVGDRQIDGAEGEMAFEPWYSDPDSGPEDIWALGPFGRETKQHCRQSHSRFAPEMGICHVGPMAAPRNGNYGPAIRRLGRYKVVALPW</sequence>
<protein>
    <recommendedName>
        <fullName evidence="3">F-box domain-containing protein</fullName>
    </recommendedName>
</protein>
<evidence type="ECO:0008006" key="3">
    <source>
        <dbReference type="Google" id="ProtNLM"/>
    </source>
</evidence>
<dbReference type="RefSeq" id="XP_056550323.1">
    <property type="nucleotide sequence ID" value="XM_056704363.1"/>
</dbReference>
<dbReference type="EMBL" id="JAPZBS010000009">
    <property type="protein sequence ID" value="KAJ5359037.1"/>
    <property type="molecule type" value="Genomic_DNA"/>
</dbReference>
<name>A0A9W9UVL9_9EURO</name>
<dbReference type="OrthoDB" id="5427059at2759"/>
<dbReference type="AlphaFoldDB" id="A0A9W9UVL9"/>
<evidence type="ECO:0000313" key="1">
    <source>
        <dbReference type="EMBL" id="KAJ5359037.1"/>
    </source>
</evidence>
<accession>A0A9W9UVL9</accession>
<dbReference type="Proteomes" id="UP001147782">
    <property type="component" value="Unassembled WGS sequence"/>
</dbReference>
<reference evidence="1" key="2">
    <citation type="journal article" date="2023" name="IMA Fungus">
        <title>Comparative genomic study of the Penicillium genus elucidates a diverse pangenome and 15 lateral gene transfer events.</title>
        <authorList>
            <person name="Petersen C."/>
            <person name="Sorensen T."/>
            <person name="Nielsen M.R."/>
            <person name="Sondergaard T.E."/>
            <person name="Sorensen J.L."/>
            <person name="Fitzpatrick D.A."/>
            <person name="Frisvad J.C."/>
            <person name="Nielsen K.L."/>
        </authorList>
    </citation>
    <scope>NUCLEOTIDE SEQUENCE</scope>
    <source>
        <strain evidence="1">IBT 29864</strain>
    </source>
</reference>
<organism evidence="1 2">
    <name type="scientific">Penicillium cataractarum</name>
    <dbReference type="NCBI Taxonomy" id="2100454"/>
    <lineage>
        <taxon>Eukaryota</taxon>
        <taxon>Fungi</taxon>
        <taxon>Dikarya</taxon>
        <taxon>Ascomycota</taxon>
        <taxon>Pezizomycotina</taxon>
        <taxon>Eurotiomycetes</taxon>
        <taxon>Eurotiomycetidae</taxon>
        <taxon>Eurotiales</taxon>
        <taxon>Aspergillaceae</taxon>
        <taxon>Penicillium</taxon>
    </lineage>
</organism>
<evidence type="ECO:0000313" key="2">
    <source>
        <dbReference type="Proteomes" id="UP001147782"/>
    </source>
</evidence>
<comment type="caution">
    <text evidence="1">The sequence shown here is derived from an EMBL/GenBank/DDBJ whole genome shotgun (WGS) entry which is preliminary data.</text>
</comment>
<reference evidence="1" key="1">
    <citation type="submission" date="2022-11" db="EMBL/GenBank/DDBJ databases">
        <authorList>
            <person name="Petersen C."/>
        </authorList>
    </citation>
    <scope>NUCLEOTIDE SEQUENCE</scope>
    <source>
        <strain evidence="1">IBT 29864</strain>
    </source>
</reference>
<proteinExistence type="predicted"/>
<keyword evidence="2" id="KW-1185">Reference proteome</keyword>
<dbReference type="GeneID" id="81443542"/>